<evidence type="ECO:0000313" key="1">
    <source>
        <dbReference type="EMBL" id="MDQ0344270.1"/>
    </source>
</evidence>
<organism evidence="1 2">
    <name type="scientific">Lederbergia wuyishanensis</name>
    <dbReference type="NCBI Taxonomy" id="1347903"/>
    <lineage>
        <taxon>Bacteria</taxon>
        <taxon>Bacillati</taxon>
        <taxon>Bacillota</taxon>
        <taxon>Bacilli</taxon>
        <taxon>Bacillales</taxon>
        <taxon>Bacillaceae</taxon>
        <taxon>Lederbergia</taxon>
    </lineage>
</organism>
<dbReference type="Proteomes" id="UP001232343">
    <property type="component" value="Unassembled WGS sequence"/>
</dbReference>
<reference evidence="1 2" key="1">
    <citation type="submission" date="2023-07" db="EMBL/GenBank/DDBJ databases">
        <title>Genomic Encyclopedia of Type Strains, Phase IV (KMG-IV): sequencing the most valuable type-strain genomes for metagenomic binning, comparative biology and taxonomic classification.</title>
        <authorList>
            <person name="Goeker M."/>
        </authorList>
    </citation>
    <scope>NUCLEOTIDE SEQUENCE [LARGE SCALE GENOMIC DNA]</scope>
    <source>
        <strain evidence="1 2">DSM 27848</strain>
    </source>
</reference>
<dbReference type="RefSeq" id="WP_244682537.1">
    <property type="nucleotide sequence ID" value="NZ_JALIRM010000011.1"/>
</dbReference>
<gene>
    <name evidence="1" type="ORF">J2S14_003111</name>
</gene>
<proteinExistence type="predicted"/>
<evidence type="ECO:0008006" key="3">
    <source>
        <dbReference type="Google" id="ProtNLM"/>
    </source>
</evidence>
<comment type="caution">
    <text evidence="1">The sequence shown here is derived from an EMBL/GenBank/DDBJ whole genome shotgun (WGS) entry which is preliminary data.</text>
</comment>
<name>A0ABU0D793_9BACI</name>
<sequence>MPQQRLYHEFVGNQLIPYWYVLTFDYREIDWNKALYFYEAIWPFEFVERDEFDDSLISYPIYFSDFIFNNLSPNKIGINLKRVKKRMQMDNTDPCIVNQLIVPTYELIDLLHFLPSERKTEFAIIT</sequence>
<evidence type="ECO:0000313" key="2">
    <source>
        <dbReference type="Proteomes" id="UP001232343"/>
    </source>
</evidence>
<keyword evidence="2" id="KW-1185">Reference proteome</keyword>
<protein>
    <recommendedName>
        <fullName evidence="3">Maturase K</fullName>
    </recommendedName>
</protein>
<dbReference type="EMBL" id="JAUSUO010000008">
    <property type="protein sequence ID" value="MDQ0344270.1"/>
    <property type="molecule type" value="Genomic_DNA"/>
</dbReference>
<accession>A0ABU0D793</accession>